<comment type="pathway">
    <text evidence="10">Cell wall biogenesis; peptidoglycan biosynthesis.</text>
</comment>
<evidence type="ECO:0000256" key="2">
    <source>
        <dbReference type="ARBA" id="ARBA00022618"/>
    </source>
</evidence>
<gene>
    <name evidence="10" type="primary">murG</name>
    <name evidence="13" type="ORF">EDD72_10177</name>
</gene>
<dbReference type="RefSeq" id="WP_132766653.1">
    <property type="nucleotide sequence ID" value="NZ_SMAB01000001.1"/>
</dbReference>
<name>A0A4R3KKK1_9BACI</name>
<feature type="domain" description="Glycosyltransferase family 28 N-terminal" evidence="11">
    <location>
        <begin position="3"/>
        <end position="142"/>
    </location>
</feature>
<dbReference type="GO" id="GO:0051991">
    <property type="term" value="F:UDP-N-acetyl-D-glucosamine:N-acetylmuramoyl-L-alanyl-D-glutamyl-meso-2,6-diaminopimelyl-D-alanyl-D-alanine-diphosphoundecaprenol 4-beta-N-acetylglucosaminlytransferase activity"/>
    <property type="evidence" value="ECO:0007669"/>
    <property type="project" value="RHEA"/>
</dbReference>
<dbReference type="Pfam" id="PF03033">
    <property type="entry name" value="Glyco_transf_28"/>
    <property type="match status" value="1"/>
</dbReference>
<dbReference type="InterPro" id="IPR006009">
    <property type="entry name" value="GlcNAc_MurG"/>
</dbReference>
<feature type="binding site" evidence="10">
    <location>
        <begin position="10"/>
        <end position="12"/>
    </location>
    <ligand>
        <name>UDP-N-acetyl-alpha-D-glucosamine</name>
        <dbReference type="ChEBI" id="CHEBI:57705"/>
    </ligand>
</feature>
<dbReference type="GO" id="GO:0050511">
    <property type="term" value="F:undecaprenyldiphospho-muramoylpentapeptide beta-N-acetylglucosaminyltransferase activity"/>
    <property type="evidence" value="ECO:0007669"/>
    <property type="project" value="UniProtKB-UniRule"/>
</dbReference>
<dbReference type="GO" id="GO:0009252">
    <property type="term" value="P:peptidoglycan biosynthetic process"/>
    <property type="evidence" value="ECO:0007669"/>
    <property type="project" value="UniProtKB-UniRule"/>
</dbReference>
<dbReference type="EC" id="2.4.1.227" evidence="10"/>
<keyword evidence="3 10" id="KW-0328">Glycosyltransferase</keyword>
<keyword evidence="14" id="KW-1185">Reference proteome</keyword>
<evidence type="ECO:0000259" key="12">
    <source>
        <dbReference type="Pfam" id="PF04101"/>
    </source>
</evidence>
<dbReference type="InterPro" id="IPR004276">
    <property type="entry name" value="GlycoTrans_28_N"/>
</dbReference>
<evidence type="ECO:0000256" key="10">
    <source>
        <dbReference type="HAMAP-Rule" id="MF_00033"/>
    </source>
</evidence>
<dbReference type="GO" id="GO:0071555">
    <property type="term" value="P:cell wall organization"/>
    <property type="evidence" value="ECO:0007669"/>
    <property type="project" value="UniProtKB-KW"/>
</dbReference>
<evidence type="ECO:0000313" key="13">
    <source>
        <dbReference type="EMBL" id="TCS84413.1"/>
    </source>
</evidence>
<dbReference type="SUPFAM" id="SSF53756">
    <property type="entry name" value="UDP-Glycosyltransferase/glycogen phosphorylase"/>
    <property type="match status" value="1"/>
</dbReference>
<comment type="function">
    <text evidence="10">Cell wall formation. Catalyzes the transfer of a GlcNAc subunit on undecaprenyl-pyrophosphoryl-MurNAc-pentapeptide (lipid intermediate I) to form undecaprenyl-pyrophosphoryl-MurNAc-(pentapeptide)GlcNAc (lipid intermediate II).</text>
</comment>
<evidence type="ECO:0000256" key="1">
    <source>
        <dbReference type="ARBA" id="ARBA00022475"/>
    </source>
</evidence>
<feature type="domain" description="Glycosyl transferase family 28 C-terminal" evidence="12">
    <location>
        <begin position="189"/>
        <end position="342"/>
    </location>
</feature>
<keyword evidence="4 10" id="KW-0808">Transferase</keyword>
<evidence type="ECO:0000256" key="7">
    <source>
        <dbReference type="ARBA" id="ARBA00023136"/>
    </source>
</evidence>
<evidence type="ECO:0000313" key="14">
    <source>
        <dbReference type="Proteomes" id="UP000295788"/>
    </source>
</evidence>
<feature type="binding site" evidence="10">
    <location>
        <position position="124"/>
    </location>
    <ligand>
        <name>UDP-N-acetyl-alpha-D-glucosamine</name>
        <dbReference type="ChEBI" id="CHEBI:57705"/>
    </ligand>
</feature>
<dbReference type="OrthoDB" id="9808936at2"/>
<dbReference type="CDD" id="cd03785">
    <property type="entry name" value="GT28_MurG"/>
    <property type="match status" value="1"/>
</dbReference>
<keyword evidence="2 10" id="KW-0132">Cell division</keyword>
<keyword evidence="8 10" id="KW-0131">Cell cycle</keyword>
<dbReference type="PANTHER" id="PTHR21015">
    <property type="entry name" value="UDP-N-ACETYLGLUCOSAMINE--N-ACETYLMURAMYL-(PENTAPEPTIDE) PYROPHOSPHORYL-UNDECAPRENOL N-ACETYLGLUCOSAMINE TRANSFERASE 1"/>
    <property type="match status" value="1"/>
</dbReference>
<comment type="caution">
    <text evidence="13">The sequence shown here is derived from an EMBL/GenBank/DDBJ whole genome shotgun (WGS) entry which is preliminary data.</text>
</comment>
<evidence type="ECO:0000256" key="6">
    <source>
        <dbReference type="ARBA" id="ARBA00022984"/>
    </source>
</evidence>
<comment type="similarity">
    <text evidence="10">Belongs to the glycosyltransferase 28 family. MurG subfamily.</text>
</comment>
<keyword evidence="7 10" id="KW-0472">Membrane</keyword>
<keyword evidence="9 10" id="KW-0961">Cell wall biogenesis/degradation</keyword>
<reference evidence="13 14" key="1">
    <citation type="submission" date="2019-03" db="EMBL/GenBank/DDBJ databases">
        <title>Genomic Encyclopedia of Type Strains, Phase IV (KMG-IV): sequencing the most valuable type-strain genomes for metagenomic binning, comparative biology and taxonomic classification.</title>
        <authorList>
            <person name="Goeker M."/>
        </authorList>
    </citation>
    <scope>NUCLEOTIDE SEQUENCE [LARGE SCALE GENOMIC DNA]</scope>
    <source>
        <strain evidence="13 14">DSM 23802</strain>
    </source>
</reference>
<evidence type="ECO:0000256" key="5">
    <source>
        <dbReference type="ARBA" id="ARBA00022960"/>
    </source>
</evidence>
<dbReference type="AlphaFoldDB" id="A0A4R3KKK1"/>
<dbReference type="Pfam" id="PF04101">
    <property type="entry name" value="Glyco_tran_28_C"/>
    <property type="match status" value="1"/>
</dbReference>
<comment type="subcellular location">
    <subcellularLocation>
        <location evidence="10">Cell membrane</location>
        <topology evidence="10">Peripheral membrane protein</topology>
        <orientation evidence="10">Cytoplasmic side</orientation>
    </subcellularLocation>
</comment>
<dbReference type="GO" id="GO:0008360">
    <property type="term" value="P:regulation of cell shape"/>
    <property type="evidence" value="ECO:0007669"/>
    <property type="project" value="UniProtKB-KW"/>
</dbReference>
<evidence type="ECO:0000256" key="4">
    <source>
        <dbReference type="ARBA" id="ARBA00022679"/>
    </source>
</evidence>
<dbReference type="InterPro" id="IPR007235">
    <property type="entry name" value="Glyco_trans_28_C"/>
</dbReference>
<evidence type="ECO:0000256" key="8">
    <source>
        <dbReference type="ARBA" id="ARBA00023306"/>
    </source>
</evidence>
<dbReference type="UniPathway" id="UPA00219"/>
<dbReference type="GO" id="GO:0051301">
    <property type="term" value="P:cell division"/>
    <property type="evidence" value="ECO:0007669"/>
    <property type="project" value="UniProtKB-KW"/>
</dbReference>
<sequence>MKVVLSGGGTGGHIYPALAMAKEIKKQVPNAEFLYIGSKKGLEKGIVEKAGFSFVEIEITGFKRKLSFDNVKTILRFLKGVQTSKKYLREFQPDIVIGTGGYVCGPVLYAASKEKIPTIIHEQNVIPGLTNQFLSRFVDVVAISFEGARPYFSNAKRIELTGNPRATEVVNANPMNGFQALGISPSKRIILFVGGSRGAKAINESFLEVLPSLTQYEDYHFVYVTGEVHYENIQKEIKNRGIDLNQYSNVSIFPFLYNMPEILAATSLIVSRAGASTLAEITALGVPAILIPSPYVTNNHQEKNAKWLEEQGAAKMIREKELNGQLLLETILEMMNEQNREKVVHASKMIGQPDAAGRMVSIMKTLLHTKN</sequence>
<dbReference type="NCBIfam" id="TIGR01133">
    <property type="entry name" value="murG"/>
    <property type="match status" value="1"/>
</dbReference>
<keyword evidence="5 10" id="KW-0133">Cell shape</keyword>
<dbReference type="Proteomes" id="UP000295788">
    <property type="component" value="Unassembled WGS sequence"/>
</dbReference>
<evidence type="ECO:0000256" key="9">
    <source>
        <dbReference type="ARBA" id="ARBA00023316"/>
    </source>
</evidence>
<proteinExistence type="inferred from homology"/>
<evidence type="ECO:0000259" key="11">
    <source>
        <dbReference type="Pfam" id="PF03033"/>
    </source>
</evidence>
<dbReference type="PANTHER" id="PTHR21015:SF22">
    <property type="entry name" value="GLYCOSYLTRANSFERASE"/>
    <property type="match status" value="1"/>
</dbReference>
<dbReference type="GO" id="GO:0005886">
    <property type="term" value="C:plasma membrane"/>
    <property type="evidence" value="ECO:0007669"/>
    <property type="project" value="UniProtKB-SubCell"/>
</dbReference>
<dbReference type="GO" id="GO:0005975">
    <property type="term" value="P:carbohydrate metabolic process"/>
    <property type="evidence" value="ECO:0007669"/>
    <property type="project" value="InterPro"/>
</dbReference>
<evidence type="ECO:0000256" key="3">
    <source>
        <dbReference type="ARBA" id="ARBA00022676"/>
    </source>
</evidence>
<dbReference type="HAMAP" id="MF_00033">
    <property type="entry name" value="MurG"/>
    <property type="match status" value="1"/>
</dbReference>
<organism evidence="13 14">
    <name type="scientific">Tepidibacillus fermentans</name>
    <dbReference type="NCBI Taxonomy" id="1281767"/>
    <lineage>
        <taxon>Bacteria</taxon>
        <taxon>Bacillati</taxon>
        <taxon>Bacillota</taxon>
        <taxon>Bacilli</taxon>
        <taxon>Bacillales</taxon>
        <taxon>Bacillaceae</taxon>
        <taxon>Tepidibacillus</taxon>
    </lineage>
</organism>
<comment type="catalytic activity">
    <reaction evidence="10">
        <text>di-trans,octa-cis-undecaprenyl diphospho-N-acetyl-alpha-D-muramoyl-L-alanyl-D-glutamyl-meso-2,6-diaminopimeloyl-D-alanyl-D-alanine + UDP-N-acetyl-alpha-D-glucosamine = di-trans,octa-cis-undecaprenyl diphospho-[N-acetyl-alpha-D-glucosaminyl-(1-&gt;4)]-N-acetyl-alpha-D-muramoyl-L-alanyl-D-glutamyl-meso-2,6-diaminopimeloyl-D-alanyl-D-alanine + UDP + H(+)</text>
        <dbReference type="Rhea" id="RHEA:31227"/>
        <dbReference type="ChEBI" id="CHEBI:15378"/>
        <dbReference type="ChEBI" id="CHEBI:57705"/>
        <dbReference type="ChEBI" id="CHEBI:58223"/>
        <dbReference type="ChEBI" id="CHEBI:61387"/>
        <dbReference type="ChEBI" id="CHEBI:61388"/>
        <dbReference type="EC" id="2.4.1.227"/>
    </reaction>
</comment>
<keyword evidence="1 10" id="KW-1003">Cell membrane</keyword>
<dbReference type="Gene3D" id="3.40.50.2000">
    <property type="entry name" value="Glycogen Phosphorylase B"/>
    <property type="match status" value="2"/>
</dbReference>
<feature type="binding site" evidence="10">
    <location>
        <position position="301"/>
    </location>
    <ligand>
        <name>UDP-N-acetyl-alpha-D-glucosamine</name>
        <dbReference type="ChEBI" id="CHEBI:57705"/>
    </ligand>
</feature>
<keyword evidence="6 10" id="KW-0573">Peptidoglycan synthesis</keyword>
<feature type="binding site" evidence="10">
    <location>
        <position position="196"/>
    </location>
    <ligand>
        <name>UDP-N-acetyl-alpha-D-glucosamine</name>
        <dbReference type="ChEBI" id="CHEBI:57705"/>
    </ligand>
</feature>
<dbReference type="EMBL" id="SMAB01000001">
    <property type="protein sequence ID" value="TCS84413.1"/>
    <property type="molecule type" value="Genomic_DNA"/>
</dbReference>
<accession>A0A4R3KKK1</accession>
<comment type="caution">
    <text evidence="10">Lacks conserved residue(s) required for the propagation of feature annotation.</text>
</comment>
<protein>
    <recommendedName>
        <fullName evidence="10">UDP-N-acetylglucosamine--N-acetylmuramyl-(pentapeptide) pyrophosphoryl-undecaprenol N-acetylglucosamine transferase</fullName>
        <ecNumber evidence="10">2.4.1.227</ecNumber>
    </recommendedName>
    <alternativeName>
        <fullName evidence="10">Undecaprenyl-PP-MurNAc-pentapeptide-UDPGlcNAc GlcNAc transferase</fullName>
    </alternativeName>
</protein>